<dbReference type="GO" id="GO:0045333">
    <property type="term" value="P:cellular respiration"/>
    <property type="evidence" value="ECO:0007669"/>
    <property type="project" value="InterPro"/>
</dbReference>
<evidence type="ECO:0000313" key="5">
    <source>
        <dbReference type="EMBL" id="OII75761.1"/>
    </source>
</evidence>
<dbReference type="EMBL" id="LRBS01000085">
    <property type="protein sequence ID" value="OII75761.1"/>
    <property type="molecule type" value="Genomic_DNA"/>
</dbReference>
<evidence type="ECO:0000313" key="6">
    <source>
        <dbReference type="Proteomes" id="UP000186804"/>
    </source>
</evidence>
<dbReference type="AlphaFoldDB" id="A0A1J4MNE3"/>
<dbReference type="PANTHER" id="PTHR12901:SF10">
    <property type="entry name" value="COENZYME Q-BINDING PROTEIN COQ10, MITOCHONDRIAL"/>
    <property type="match status" value="1"/>
</dbReference>
<proteinExistence type="inferred from homology"/>
<dbReference type="GO" id="GO:0005739">
    <property type="term" value="C:mitochondrion"/>
    <property type="evidence" value="ECO:0007669"/>
    <property type="project" value="TreeGrafter"/>
</dbReference>
<evidence type="ECO:0000256" key="3">
    <source>
        <dbReference type="ARBA" id="ARBA00024947"/>
    </source>
</evidence>
<dbReference type="OrthoDB" id="396860at2759"/>
<dbReference type="GO" id="GO:0048039">
    <property type="term" value="F:ubiquinone binding"/>
    <property type="evidence" value="ECO:0007669"/>
    <property type="project" value="InterPro"/>
</dbReference>
<sequence>MFWLLAKYRISKIPVQSKEIHYSCKRKVFCSKKDFYNVVLDVNKYQKFLPWCKESHVIQSSTNCMNSFIAEIRVGFGPFSEVYYSLVNGDKPNKIEAIWLPFNEFCKDQGINSSAIKRLYTWNNNPGIVKYHKTLWIFEEISHLHSSTLVKFSIDFEFYSTLYRNITKLYLSRIAESMIDSFESRVRYINLLKNDQN</sequence>
<keyword evidence="6" id="KW-1185">Reference proteome</keyword>
<feature type="domain" description="Coenzyme Q-binding protein COQ10 START" evidence="4">
    <location>
        <begin position="34"/>
        <end position="183"/>
    </location>
</feature>
<comment type="subunit">
    <text evidence="2">Interacts with coenzyme Q.</text>
</comment>
<dbReference type="InterPro" id="IPR023393">
    <property type="entry name" value="START-like_dom_sf"/>
</dbReference>
<dbReference type="Pfam" id="PF03364">
    <property type="entry name" value="Polyketide_cyc"/>
    <property type="match status" value="1"/>
</dbReference>
<dbReference type="RefSeq" id="XP_067067607.1">
    <property type="nucleotide sequence ID" value="XM_067213233.1"/>
</dbReference>
<evidence type="ECO:0000256" key="2">
    <source>
        <dbReference type="ARBA" id="ARBA00011814"/>
    </source>
</evidence>
<dbReference type="VEuPathDB" id="CryptoDB:cand_030060"/>
<dbReference type="Gene3D" id="3.30.530.20">
    <property type="match status" value="1"/>
</dbReference>
<evidence type="ECO:0000259" key="4">
    <source>
        <dbReference type="Pfam" id="PF03364"/>
    </source>
</evidence>
<protein>
    <submittedName>
        <fullName evidence="5">Polyketide cyclase dehydrase domain-containing protein</fullName>
    </submittedName>
</protein>
<dbReference type="PANTHER" id="PTHR12901">
    <property type="entry name" value="SPERM PROTEIN HOMOLOG"/>
    <property type="match status" value="1"/>
</dbReference>
<dbReference type="GeneID" id="92367190"/>
<dbReference type="SUPFAM" id="SSF55961">
    <property type="entry name" value="Bet v1-like"/>
    <property type="match status" value="1"/>
</dbReference>
<dbReference type="CDD" id="cd07813">
    <property type="entry name" value="COQ10p_like"/>
    <property type="match status" value="1"/>
</dbReference>
<accession>A0A1J4MNE3</accession>
<dbReference type="Proteomes" id="UP000186804">
    <property type="component" value="Unassembled WGS sequence"/>
</dbReference>
<organism evidence="5 6">
    <name type="scientific">Cryptosporidium andersoni</name>
    <dbReference type="NCBI Taxonomy" id="117008"/>
    <lineage>
        <taxon>Eukaryota</taxon>
        <taxon>Sar</taxon>
        <taxon>Alveolata</taxon>
        <taxon>Apicomplexa</taxon>
        <taxon>Conoidasida</taxon>
        <taxon>Coccidia</taxon>
        <taxon>Eucoccidiorida</taxon>
        <taxon>Eimeriorina</taxon>
        <taxon>Cryptosporidiidae</taxon>
        <taxon>Cryptosporidium</taxon>
    </lineage>
</organism>
<comment type="caution">
    <text evidence="5">The sequence shown here is derived from an EMBL/GenBank/DDBJ whole genome shotgun (WGS) entry which is preliminary data.</text>
</comment>
<name>A0A1J4MNE3_9CRYT</name>
<gene>
    <name evidence="5" type="ORF">cand_030060</name>
</gene>
<dbReference type="InterPro" id="IPR005031">
    <property type="entry name" value="COQ10_START"/>
</dbReference>
<evidence type="ECO:0000256" key="1">
    <source>
        <dbReference type="ARBA" id="ARBA00006885"/>
    </source>
</evidence>
<reference evidence="5 6" key="1">
    <citation type="submission" date="2016-10" db="EMBL/GenBank/DDBJ databases">
        <title>Reductive evolution of mitochondrial metabolism and differential evolution of invasion-related proteins in Cryptosporidium.</title>
        <authorList>
            <person name="Liu S."/>
            <person name="Roellig D.M."/>
            <person name="Guo Y."/>
            <person name="Li N."/>
            <person name="Frace M.A."/>
            <person name="Tang K."/>
            <person name="Zhang L."/>
            <person name="Feng Y."/>
            <person name="Xiao L."/>
        </authorList>
    </citation>
    <scope>NUCLEOTIDE SEQUENCE [LARGE SCALE GENOMIC DNA]</scope>
    <source>
        <strain evidence="5">30847</strain>
    </source>
</reference>
<dbReference type="InterPro" id="IPR044996">
    <property type="entry name" value="COQ10-like"/>
</dbReference>
<comment type="similarity">
    <text evidence="1">Belongs to the COQ10 family.</text>
</comment>
<comment type="function">
    <text evidence="3">Required for the function of coenzyme Q in the respiratory chain. May serve as a chaperone or may be involved in the transport of Q6 from its site of synthesis to the catalytic sites of the respiratory complexes.</text>
</comment>